<keyword evidence="2" id="KW-1133">Transmembrane helix</keyword>
<dbReference type="OrthoDB" id="233363at2"/>
<dbReference type="AlphaFoldDB" id="A0A518HRX9"/>
<dbReference type="Gene3D" id="2.40.50.100">
    <property type="match status" value="1"/>
</dbReference>
<sequence length="530" mass="57688">MWCFNRARLHRRVHSLHNLRVSLMKKWIPVVGQTLLSIAILAVGLGGFILMGTPEVPVQEPVRSPPALVVAEPAVAHTEGIAFDVDGVVVPYREIDLTAQISGRVQYKSEACRSGRTVQKGDLLLRIEPDDYELEVRRLTEELAQADAMILELDAEITSSDNQIESSRQQLAIDVRQLKRSEDLMRRSAASDSEVDSARKAELTTRNTLQSQIDQRNLLVQRRLRMESAKALVQANLDKAKLNLTRTEIVSPIDGVVVSESVEQDGYVQAGGPVVVLQDTSRLDVSCKLYMHQMHWLWQSDAADGSAEGYERGYDFPETPATVIYPLGEEDYAWRGVVDRYDGAGVDAQTRMVPCRVHVDDPTSVMKLSDLETIRRAEALVATQSDLDDGSGDDSPSLGAEITAGSLNLQPPTLMTGMFVKIRIHATPPIPLVRLPHRAIQPGNTVWTVEAGKLHKKSIAIANSSQQYVVAYQRSGGLSAGDLIVTSPLATPVEGMPVSTSADAPAGPGRRGPPGGKPKTGGPARGGRPQ</sequence>
<dbReference type="SUPFAM" id="SSF111369">
    <property type="entry name" value="HlyD-like secretion proteins"/>
    <property type="match status" value="1"/>
</dbReference>
<feature type="transmembrane region" description="Helical" evidence="2">
    <location>
        <begin position="27"/>
        <end position="51"/>
    </location>
</feature>
<reference evidence="4 5" key="1">
    <citation type="submission" date="2019-03" db="EMBL/GenBank/DDBJ databases">
        <title>Deep-cultivation of Planctomycetes and their phenomic and genomic characterization uncovers novel biology.</title>
        <authorList>
            <person name="Wiegand S."/>
            <person name="Jogler M."/>
            <person name="Boedeker C."/>
            <person name="Pinto D."/>
            <person name="Vollmers J."/>
            <person name="Rivas-Marin E."/>
            <person name="Kohn T."/>
            <person name="Peeters S.H."/>
            <person name="Heuer A."/>
            <person name="Rast P."/>
            <person name="Oberbeckmann S."/>
            <person name="Bunk B."/>
            <person name="Jeske O."/>
            <person name="Meyerdierks A."/>
            <person name="Storesund J.E."/>
            <person name="Kallscheuer N."/>
            <person name="Luecker S."/>
            <person name="Lage O.M."/>
            <person name="Pohl T."/>
            <person name="Merkel B.J."/>
            <person name="Hornburger P."/>
            <person name="Mueller R.-W."/>
            <person name="Bruemmer F."/>
            <person name="Labrenz M."/>
            <person name="Spormann A.M."/>
            <person name="Op den Camp H."/>
            <person name="Overmann J."/>
            <person name="Amann R."/>
            <person name="Jetten M.S.M."/>
            <person name="Mascher T."/>
            <person name="Medema M.H."/>
            <person name="Devos D.P."/>
            <person name="Kaster A.-K."/>
            <person name="Ovreas L."/>
            <person name="Rohde M."/>
            <person name="Galperin M.Y."/>
            <person name="Jogler C."/>
        </authorList>
    </citation>
    <scope>NUCLEOTIDE SEQUENCE [LARGE SCALE GENOMIC DNA]</scope>
    <source>
        <strain evidence="4 5">Enr13</strain>
    </source>
</reference>
<organism evidence="4 5">
    <name type="scientific">Stieleria neptunia</name>
    <dbReference type="NCBI Taxonomy" id="2527979"/>
    <lineage>
        <taxon>Bacteria</taxon>
        <taxon>Pseudomonadati</taxon>
        <taxon>Planctomycetota</taxon>
        <taxon>Planctomycetia</taxon>
        <taxon>Pirellulales</taxon>
        <taxon>Pirellulaceae</taxon>
        <taxon>Stieleria</taxon>
    </lineage>
</organism>
<dbReference type="GO" id="GO:0015562">
    <property type="term" value="F:efflux transmembrane transporter activity"/>
    <property type="evidence" value="ECO:0007669"/>
    <property type="project" value="TreeGrafter"/>
</dbReference>
<name>A0A518HRX9_9BACT</name>
<dbReference type="InterPro" id="IPR058625">
    <property type="entry name" value="MdtA-like_BSH"/>
</dbReference>
<feature type="domain" description="Multidrug resistance protein MdtA-like barrel-sandwich hybrid" evidence="3">
    <location>
        <begin position="93"/>
        <end position="273"/>
    </location>
</feature>
<dbReference type="Proteomes" id="UP000319004">
    <property type="component" value="Chromosome"/>
</dbReference>
<feature type="region of interest" description="Disordered" evidence="1">
    <location>
        <begin position="492"/>
        <end position="530"/>
    </location>
</feature>
<dbReference type="PANTHER" id="PTHR30469:SF12">
    <property type="entry name" value="MULTIDRUG RESISTANCE PROTEIN MDTA"/>
    <property type="match status" value="1"/>
</dbReference>
<dbReference type="GO" id="GO:1990281">
    <property type="term" value="C:efflux pump complex"/>
    <property type="evidence" value="ECO:0007669"/>
    <property type="project" value="TreeGrafter"/>
</dbReference>
<gene>
    <name evidence="4" type="primary">mdtN</name>
    <name evidence="4" type="ORF">Enr13x_34670</name>
</gene>
<evidence type="ECO:0000259" key="3">
    <source>
        <dbReference type="Pfam" id="PF25917"/>
    </source>
</evidence>
<evidence type="ECO:0000313" key="5">
    <source>
        <dbReference type="Proteomes" id="UP000319004"/>
    </source>
</evidence>
<dbReference type="Gene3D" id="2.40.420.20">
    <property type="match status" value="1"/>
</dbReference>
<dbReference type="PANTHER" id="PTHR30469">
    <property type="entry name" value="MULTIDRUG RESISTANCE PROTEIN MDTA"/>
    <property type="match status" value="1"/>
</dbReference>
<evidence type="ECO:0000313" key="4">
    <source>
        <dbReference type="EMBL" id="QDV43610.1"/>
    </source>
</evidence>
<protein>
    <submittedName>
        <fullName evidence="4">Multidrug resistance protein MdtN</fullName>
    </submittedName>
</protein>
<keyword evidence="5" id="KW-1185">Reference proteome</keyword>
<keyword evidence="2" id="KW-0472">Membrane</keyword>
<feature type="region of interest" description="Disordered" evidence="1">
    <location>
        <begin position="385"/>
        <end position="404"/>
    </location>
</feature>
<dbReference type="Gene3D" id="1.10.287.470">
    <property type="entry name" value="Helix hairpin bin"/>
    <property type="match status" value="1"/>
</dbReference>
<keyword evidence="2" id="KW-0812">Transmembrane</keyword>
<dbReference type="KEGG" id="snep:Enr13x_34670"/>
<accession>A0A518HRX9</accession>
<evidence type="ECO:0000256" key="2">
    <source>
        <dbReference type="SAM" id="Phobius"/>
    </source>
</evidence>
<dbReference type="Gene3D" id="2.40.30.170">
    <property type="match status" value="1"/>
</dbReference>
<dbReference type="Pfam" id="PF25917">
    <property type="entry name" value="BSH_RND"/>
    <property type="match status" value="1"/>
</dbReference>
<evidence type="ECO:0000256" key="1">
    <source>
        <dbReference type="SAM" id="MobiDB-lite"/>
    </source>
</evidence>
<dbReference type="EMBL" id="CP037423">
    <property type="protein sequence ID" value="QDV43610.1"/>
    <property type="molecule type" value="Genomic_DNA"/>
</dbReference>
<proteinExistence type="predicted"/>